<accession>A0A7X3IH04</accession>
<reference evidence="1 2" key="1">
    <citation type="submission" date="2019-12" db="EMBL/GenBank/DDBJ databases">
        <title>Paenibacillus sp. nov., an endophytic bacterium isolated from the stem of Dendrobium.</title>
        <authorList>
            <person name="Zhao R."/>
        </authorList>
    </citation>
    <scope>NUCLEOTIDE SEQUENCE [LARGE SCALE GENOMIC DNA]</scope>
    <source>
        <strain evidence="1 2">HJL G12</strain>
    </source>
</reference>
<name>A0A7X3IH04_9BACL</name>
<organism evidence="1 2">
    <name type="scientific">Paenibacillus dendrobii</name>
    <dbReference type="NCBI Taxonomy" id="2691084"/>
    <lineage>
        <taxon>Bacteria</taxon>
        <taxon>Bacillati</taxon>
        <taxon>Bacillota</taxon>
        <taxon>Bacilli</taxon>
        <taxon>Bacillales</taxon>
        <taxon>Paenibacillaceae</taxon>
        <taxon>Paenibacillus</taxon>
    </lineage>
</organism>
<protein>
    <submittedName>
        <fullName evidence="1">Uncharacterized protein</fullName>
    </submittedName>
</protein>
<dbReference type="Proteomes" id="UP000460318">
    <property type="component" value="Unassembled WGS sequence"/>
</dbReference>
<keyword evidence="2" id="KW-1185">Reference proteome</keyword>
<sequence>MMYFEYLNTRKKQFVEQLEYSLKSYKVQPVGNGYIDCITMKDNMKLFINEVSTIGILISVVTWWCYVDPSNNLSGCPHGMGGPISKYYEGWFSELQNEAYEVDEERLSSIIHFYDKQHITLLNQDTMNRIEQILKEPFRYTPSEYIKENKCVIPGLWLLVPDDWKSLS</sequence>
<dbReference type="AlphaFoldDB" id="A0A7X3IH04"/>
<dbReference type="EMBL" id="WUBI01000001">
    <property type="protein sequence ID" value="MWV43378.1"/>
    <property type="molecule type" value="Genomic_DNA"/>
</dbReference>
<proteinExistence type="predicted"/>
<evidence type="ECO:0000313" key="2">
    <source>
        <dbReference type="Proteomes" id="UP000460318"/>
    </source>
</evidence>
<gene>
    <name evidence="1" type="ORF">GRF59_07000</name>
</gene>
<comment type="caution">
    <text evidence="1">The sequence shown here is derived from an EMBL/GenBank/DDBJ whole genome shotgun (WGS) entry which is preliminary data.</text>
</comment>
<dbReference type="RefSeq" id="WP_160496887.1">
    <property type="nucleotide sequence ID" value="NZ_WUBI01000001.1"/>
</dbReference>
<evidence type="ECO:0000313" key="1">
    <source>
        <dbReference type="EMBL" id="MWV43378.1"/>
    </source>
</evidence>